<accession>A0A2P7B6K3</accession>
<comment type="caution">
    <text evidence="1">The sequence shown here is derived from an EMBL/GenBank/DDBJ whole genome shotgun (WGS) entry which is preliminary data.</text>
</comment>
<dbReference type="EMBL" id="PGGM01000010">
    <property type="protein sequence ID" value="PSH62086.1"/>
    <property type="molecule type" value="Genomic_DNA"/>
</dbReference>
<evidence type="ECO:0000313" key="2">
    <source>
        <dbReference type="Proteomes" id="UP000241764"/>
    </source>
</evidence>
<gene>
    <name evidence="1" type="ORF">CU103_19730</name>
</gene>
<name>A0A2P7B6K3_9HYPH</name>
<reference evidence="2" key="1">
    <citation type="submission" date="2017-11" db="EMBL/GenBank/DDBJ databases">
        <authorList>
            <person name="Kuznetsova I."/>
            <person name="Sazanova A."/>
            <person name="Chirak E."/>
            <person name="Safronova V."/>
            <person name="Willems A."/>
        </authorList>
    </citation>
    <scope>NUCLEOTIDE SEQUENCE [LARGE SCALE GENOMIC DNA]</scope>
    <source>
        <strain evidence="2">CCBAU 03422</strain>
    </source>
</reference>
<evidence type="ECO:0000313" key="1">
    <source>
        <dbReference type="EMBL" id="PSH62086.1"/>
    </source>
</evidence>
<organism evidence="1 2">
    <name type="scientific">Phyllobacterium sophorae</name>
    <dbReference type="NCBI Taxonomy" id="1520277"/>
    <lineage>
        <taxon>Bacteria</taxon>
        <taxon>Pseudomonadati</taxon>
        <taxon>Pseudomonadota</taxon>
        <taxon>Alphaproteobacteria</taxon>
        <taxon>Hyphomicrobiales</taxon>
        <taxon>Phyllobacteriaceae</taxon>
        <taxon>Phyllobacterium</taxon>
    </lineage>
</organism>
<dbReference type="Proteomes" id="UP000241764">
    <property type="component" value="Unassembled WGS sequence"/>
</dbReference>
<keyword evidence="2" id="KW-1185">Reference proteome</keyword>
<sequence>MPLFHGQDSLLIKCTAVRALAGVVKVAEMTKFSKAAVPAQVRDIAWLKHIKPIRRTMSFSQGKALVHQIFDDAEVARPFVKCLPTHHRTHGFATQEHEIFLQDRTWDDTVIQCASELLLGPVDNLAISNKDSVGQEALENYLHLATCYTGMDRRALEAYAAELSAIAGLNIRPRLRVGPSHSTWAEIKPGDSLYETAVGTGCRLYKRYGEPQPLRDAE</sequence>
<dbReference type="AlphaFoldDB" id="A0A2P7B6K3"/>
<protein>
    <submittedName>
        <fullName evidence="1">Uncharacterized protein</fullName>
    </submittedName>
</protein>
<proteinExistence type="predicted"/>